<dbReference type="Proteomes" id="UP000316008">
    <property type="component" value="Unassembled WGS sequence"/>
</dbReference>
<protein>
    <submittedName>
        <fullName evidence="1">Uncharacterized protein</fullName>
    </submittedName>
</protein>
<dbReference type="OrthoDB" id="9553448at2"/>
<evidence type="ECO:0000313" key="2">
    <source>
        <dbReference type="Proteomes" id="UP000316008"/>
    </source>
</evidence>
<comment type="caution">
    <text evidence="1">The sequence shown here is derived from an EMBL/GenBank/DDBJ whole genome shotgun (WGS) entry which is preliminary data.</text>
</comment>
<evidence type="ECO:0000313" key="1">
    <source>
        <dbReference type="EMBL" id="TSJ41228.1"/>
    </source>
</evidence>
<proteinExistence type="predicted"/>
<dbReference type="AlphaFoldDB" id="A0A556MN42"/>
<dbReference type="RefSeq" id="WP_144334039.1">
    <property type="nucleotide sequence ID" value="NZ_VLPL01000008.1"/>
</dbReference>
<reference evidence="1 2" key="1">
    <citation type="submission" date="2019-07" db="EMBL/GenBank/DDBJ databases">
        <authorList>
            <person name="Huq M.A."/>
        </authorList>
    </citation>
    <scope>NUCLEOTIDE SEQUENCE [LARGE SCALE GENOMIC DNA]</scope>
    <source>
        <strain evidence="1 2">MAH-3</strain>
    </source>
</reference>
<gene>
    <name evidence="1" type="ORF">FO442_15055</name>
</gene>
<organism evidence="1 2">
    <name type="scientific">Fluviicola chungangensis</name>
    <dbReference type="NCBI Taxonomy" id="2597671"/>
    <lineage>
        <taxon>Bacteria</taxon>
        <taxon>Pseudomonadati</taxon>
        <taxon>Bacteroidota</taxon>
        <taxon>Flavobacteriia</taxon>
        <taxon>Flavobacteriales</taxon>
        <taxon>Crocinitomicaceae</taxon>
        <taxon>Fluviicola</taxon>
    </lineage>
</organism>
<sequence>MKAIITLLTLSCCSFIHSQIMHQTVREDKSFEYWFSLDQYQKPLNYAIEIAHLGGNINRLNGKISGNKKSGNIQISDTKGKILFEKELGPELSFEFATDQKEIVVEFTVDGFVTYSKKINAESLSVLVLKLQPEPQEEVYQINAQKELSTDELDVIMQCVNNCVQYTLNKDVSTCSKKGEFTISVQL</sequence>
<keyword evidence="2" id="KW-1185">Reference proteome</keyword>
<accession>A0A556MN42</accession>
<dbReference type="EMBL" id="VLPL01000008">
    <property type="protein sequence ID" value="TSJ41228.1"/>
    <property type="molecule type" value="Genomic_DNA"/>
</dbReference>
<name>A0A556MN42_9FLAO</name>